<dbReference type="GeneID" id="62194093"/>
<keyword evidence="3" id="KW-0732">Signal</keyword>
<evidence type="ECO:0000256" key="4">
    <source>
        <dbReference type="ARBA" id="ARBA00022824"/>
    </source>
</evidence>
<reference evidence="11" key="1">
    <citation type="submission" date="2020-10" db="EMBL/GenBank/DDBJ databases">
        <authorList>
            <person name="Roach M.J.R."/>
        </authorList>
    </citation>
    <scope>NUCLEOTIDE SEQUENCE</scope>
    <source>
        <strain evidence="11">CBS 1945</strain>
    </source>
</reference>
<dbReference type="InterPro" id="IPR040497">
    <property type="entry name" value="Glyco_transf_24"/>
</dbReference>
<proteinExistence type="predicted"/>
<dbReference type="OrthoDB" id="27683at2759"/>
<dbReference type="InterPro" id="IPR040693">
    <property type="entry name" value="UGGT_TRXL_1"/>
</dbReference>
<dbReference type="EMBL" id="CP064812">
    <property type="protein sequence ID" value="QPG73382.1"/>
    <property type="molecule type" value="Genomic_DNA"/>
</dbReference>
<keyword evidence="4" id="KW-0256">Endoplasmic reticulum</keyword>
<feature type="region of interest" description="Disordered" evidence="6">
    <location>
        <begin position="1440"/>
        <end position="1461"/>
    </location>
</feature>
<sequence length="1461" mass="168304">MRYKKRLDLSLVGSWKTTPFKLNVLESVCQYDHSLYRPLVEKLLQLEVIEESEDDDEGVVYDVDFDNGSMPLSDQQYYKYAMSLIDSPITENLVNINLANRIDSPKIEANYQYFRNFIKPKNYCPGESAFIVQGEDVYCHPTDVFALKTVDNTGNGLQLLPTDHLLGRSDNKFALYGDFRSGEFRKMFSFLYQSMLSGRLSFVWRYIPDETVQNYELLGGYGIDMTLKRTDYVVIDDRGFTEEQQQKMKFDGSVVNENISNDEQLQSENVLQVPNLKDEDIKLLGVKLTKLVLDHPLDEQLDVLTDMVQDFPKFAASVAGLNYNESDLKILALKSLQDSQINIPSGLFINNAVVSDLKADMFEVMKVFERELKYSRLLDEIGFNASTANGILSTFASYQHNFAKMPYRRYDLSDYSKNVIYFNDIEKDAQYSDLQPAPEAYSKEPGMGEIPSARENIYDTLFVFDLTDPVKLYYCLSIINQVLKNKVPERVGIIPLYTSKLGALAADQLLSINLVEGSNSALRYLHKLNHYMEHEELSQDTFSKFNVPEIDDDLIQRLRMSIDSMIDNFQLGNKPTLIVDGVIFPFNENIQLAVRQLGFDVYFLFNSFEKGKIPSKMSFKQYLYLDSLKTRLPQLIPDDVHSTDMSFIPTPSLRDMIDFDNSTDIFMSIIKHKCTKKPCYKTSNLKTITLIGSFKSENFRHQLVEALRYVQSTYNIKLKVIDIENTQEFNRVKALSKDIGSAIREVKNANVEPSEDATERPGFEAVKKLGIHNLDNTSIIMILNGRAIDLSSHRVVSAQEINVVCHFESRFRLNLLWKILRKQKAAQAIGKTMFHDNFDWFEYSSWLISDTHFRNSQEFVYEGLPRYNTNVLDDSLAIHIPARSDTLMYISLVIDPISESAQKYLSMLSLFKRMNYADIKIHLLPSVNMKSLNVKRLYRGMFLNKASFDERGNVNVADLKISFDNVPQRNLFTVNVDDPQSWIVTIKEADSDLDNLKLDLTGPVKATYELKNILIEGYARDLTTTGMRPLGLPVELLDEQKKVYSDTNIMANFGYMQLKANPGRWALRIKPESKGSSIYSLIEVEEEVPELMSEKTGLLYEKGVSSYPLYILDLKGLIVFPLFNKKPGKEEEFLVKVGQENKEQPKSLLSRFQEKMKLPALKRDSAEINIFTVASGHLYERFLGIMTASVMAHTKHTVKFWLIENYMSPQLKVDLPILAEHYGFNYELVTFKWPAWLMHQREKQRVIWGYKILFLDVLFPQELDKVIFVDADQIVRTDLKELMDLDLEGAPYGFTPMCDSRKEMEGFRFWKKGYWKELLGDKYKYHISALYVVDLTKFRSIAAGDILRHHYQHLSSDPESLSNLDQDLPNNLQDVLKIHSLPQNWLWCETWCSDESLKDARTIDLCNNPLTKEPKLDRARRQIPEWTSYDDEIAALVDRTRGDPVQGKNTAGKNGLNHDEL</sequence>
<keyword evidence="12" id="KW-1185">Reference proteome</keyword>
<evidence type="ECO:0000256" key="5">
    <source>
        <dbReference type="ARBA" id="ARBA00023180"/>
    </source>
</evidence>
<evidence type="ECO:0000256" key="6">
    <source>
        <dbReference type="SAM" id="MobiDB-lite"/>
    </source>
</evidence>
<dbReference type="GO" id="GO:0005788">
    <property type="term" value="C:endoplasmic reticulum lumen"/>
    <property type="evidence" value="ECO:0007669"/>
    <property type="project" value="UniProtKB-SubCell"/>
</dbReference>
<dbReference type="Gene3D" id="3.90.550.10">
    <property type="entry name" value="Spore Coat Polysaccharide Biosynthesis Protein SpsA, Chain A"/>
    <property type="match status" value="1"/>
</dbReference>
<feature type="domain" description="UGGT thioredoxin-like" evidence="8">
    <location>
        <begin position="273"/>
        <end position="396"/>
    </location>
</feature>
<evidence type="ECO:0000259" key="10">
    <source>
        <dbReference type="Pfam" id="PF18404"/>
    </source>
</evidence>
<dbReference type="PANTHER" id="PTHR11226:SF0">
    <property type="entry name" value="UDP-GLUCOSE:GLYCOPROTEIN GLUCOSYLTRANSFERASE"/>
    <property type="match status" value="1"/>
</dbReference>
<evidence type="ECO:0000256" key="3">
    <source>
        <dbReference type="ARBA" id="ARBA00022729"/>
    </source>
</evidence>
<feature type="domain" description="Glucosyltransferase 24 catalytic" evidence="10">
    <location>
        <begin position="1168"/>
        <end position="1435"/>
    </location>
</feature>
<evidence type="ECO:0000259" key="9">
    <source>
        <dbReference type="Pfam" id="PF18402"/>
    </source>
</evidence>
<feature type="domain" description="UGGT thioredoxin-like" evidence="7">
    <location>
        <begin position="18"/>
        <end position="212"/>
    </location>
</feature>
<dbReference type="SUPFAM" id="SSF53448">
    <property type="entry name" value="Nucleotide-diphospho-sugar transferases"/>
    <property type="match status" value="1"/>
</dbReference>
<dbReference type="Proteomes" id="UP000662931">
    <property type="component" value="Chromosome 1"/>
</dbReference>
<dbReference type="CDD" id="cd06432">
    <property type="entry name" value="GT8_HUGT1_C_like"/>
    <property type="match status" value="1"/>
</dbReference>
<keyword evidence="5" id="KW-0325">Glycoprotein</keyword>
<feature type="domain" description="UGGT thioredoxin-like" evidence="9">
    <location>
        <begin position="410"/>
        <end position="630"/>
    </location>
</feature>
<dbReference type="Pfam" id="PF18400">
    <property type="entry name" value="Thioredoxin_12"/>
    <property type="match status" value="1"/>
</dbReference>
<dbReference type="Pfam" id="PF18401">
    <property type="entry name" value="Thioredoxin_13"/>
    <property type="match status" value="1"/>
</dbReference>
<comment type="subcellular location">
    <subcellularLocation>
        <location evidence="2">Endoplasmic reticulum lumen</location>
    </subcellularLocation>
</comment>
<gene>
    <name evidence="11" type="ORF">FOA43_000692</name>
</gene>
<dbReference type="InterPro" id="IPR040692">
    <property type="entry name" value="UGGT_TRXL_3"/>
</dbReference>
<dbReference type="GO" id="GO:0018279">
    <property type="term" value="P:protein N-linked glycosylation via asparagine"/>
    <property type="evidence" value="ECO:0007669"/>
    <property type="project" value="TreeGrafter"/>
</dbReference>
<dbReference type="KEGG" id="bnn:FOA43_000692"/>
<evidence type="ECO:0000259" key="7">
    <source>
        <dbReference type="Pfam" id="PF18400"/>
    </source>
</evidence>
<dbReference type="UniPathway" id="UPA00378"/>
<evidence type="ECO:0000256" key="1">
    <source>
        <dbReference type="ARBA" id="ARBA00001913"/>
    </source>
</evidence>
<accession>A0A875RZR9</accession>
<dbReference type="Pfam" id="PF18402">
    <property type="entry name" value="Thioredoxin_14"/>
    <property type="match status" value="1"/>
</dbReference>
<dbReference type="InterPro" id="IPR040694">
    <property type="entry name" value="UGGT_TRXL_2"/>
</dbReference>
<dbReference type="GO" id="GO:0036503">
    <property type="term" value="P:ERAD pathway"/>
    <property type="evidence" value="ECO:0007669"/>
    <property type="project" value="TreeGrafter"/>
</dbReference>
<protein>
    <recommendedName>
        <fullName evidence="13">UDP-glucose:glycoprotein glucosyltransferase</fullName>
    </recommendedName>
</protein>
<name>A0A875RZR9_EENNA</name>
<dbReference type="GO" id="GO:0051082">
    <property type="term" value="F:unfolded protein binding"/>
    <property type="evidence" value="ECO:0007669"/>
    <property type="project" value="TreeGrafter"/>
</dbReference>
<evidence type="ECO:0000313" key="12">
    <source>
        <dbReference type="Proteomes" id="UP000662931"/>
    </source>
</evidence>
<evidence type="ECO:0000256" key="2">
    <source>
        <dbReference type="ARBA" id="ARBA00004319"/>
    </source>
</evidence>
<dbReference type="RefSeq" id="XP_038776947.1">
    <property type="nucleotide sequence ID" value="XM_038921019.1"/>
</dbReference>
<organism evidence="11 12">
    <name type="scientific">Eeniella nana</name>
    <name type="common">Yeast</name>
    <name type="synonym">Brettanomyces nanus</name>
    <dbReference type="NCBI Taxonomy" id="13502"/>
    <lineage>
        <taxon>Eukaryota</taxon>
        <taxon>Fungi</taxon>
        <taxon>Dikarya</taxon>
        <taxon>Ascomycota</taxon>
        <taxon>Saccharomycotina</taxon>
        <taxon>Pichiomycetes</taxon>
        <taxon>Pichiales</taxon>
        <taxon>Pichiaceae</taxon>
        <taxon>Brettanomyces</taxon>
    </lineage>
</organism>
<evidence type="ECO:0000259" key="8">
    <source>
        <dbReference type="Pfam" id="PF18401"/>
    </source>
</evidence>
<comment type="cofactor">
    <cofactor evidence="1">
        <name>Ca(2+)</name>
        <dbReference type="ChEBI" id="CHEBI:29108"/>
    </cofactor>
</comment>
<dbReference type="InterPro" id="IPR009448">
    <property type="entry name" value="UDP-g_GGtrans"/>
</dbReference>
<dbReference type="Pfam" id="PF06427">
    <property type="entry name" value="UDP-g_GGTase"/>
    <property type="match status" value="1"/>
</dbReference>
<dbReference type="Pfam" id="PF18404">
    <property type="entry name" value="Glyco_transf_24"/>
    <property type="match status" value="1"/>
</dbReference>
<evidence type="ECO:0000313" key="11">
    <source>
        <dbReference type="EMBL" id="QPG73382.1"/>
    </source>
</evidence>
<dbReference type="InterPro" id="IPR029044">
    <property type="entry name" value="Nucleotide-diphossugar_trans"/>
</dbReference>
<dbReference type="GO" id="GO:0003980">
    <property type="term" value="F:UDP-glucose:glycoprotein glucosyltransferase activity"/>
    <property type="evidence" value="ECO:0007669"/>
    <property type="project" value="InterPro"/>
</dbReference>
<evidence type="ECO:0008006" key="13">
    <source>
        <dbReference type="Google" id="ProtNLM"/>
    </source>
</evidence>
<dbReference type="PANTHER" id="PTHR11226">
    <property type="entry name" value="UDP-GLUCOSE GLYCOPROTEIN:GLUCOSYLTRANSFERASE"/>
    <property type="match status" value="1"/>
</dbReference>